<gene>
    <name evidence="2" type="ORF">CKY47_22565</name>
</gene>
<protein>
    <submittedName>
        <fullName evidence="2">Uncharacterized protein</fullName>
    </submittedName>
</protein>
<sequence>MTTEVLVEKRESASRQSFEAADGHVDLDGFAGSTAEPESPTGPSGCASPWSTPPAGRATGRAGPFPLRSRDRRHPTGAVRHNGPGAERSPRTAVPGLGVLFEPRLHVPGGTS</sequence>
<keyword evidence="3" id="KW-1185">Reference proteome</keyword>
<feature type="compositionally biased region" description="Basic and acidic residues" evidence="1">
    <location>
        <begin position="1"/>
        <end position="13"/>
    </location>
</feature>
<organism evidence="2 3">
    <name type="scientific">Saccharothrix yanglingensis</name>
    <dbReference type="NCBI Taxonomy" id="659496"/>
    <lineage>
        <taxon>Bacteria</taxon>
        <taxon>Bacillati</taxon>
        <taxon>Actinomycetota</taxon>
        <taxon>Actinomycetes</taxon>
        <taxon>Pseudonocardiales</taxon>
        <taxon>Pseudonocardiaceae</taxon>
        <taxon>Saccharothrix</taxon>
    </lineage>
</organism>
<proteinExistence type="predicted"/>
<accession>A0ABU0X642</accession>
<reference evidence="2 3" key="1">
    <citation type="submission" date="2017-06" db="EMBL/GenBank/DDBJ databases">
        <title>Cultured bacterium strain Saccharothrix yanglingensis Hhs.015.</title>
        <authorList>
            <person name="Xia Y."/>
        </authorList>
    </citation>
    <scope>NUCLEOTIDE SEQUENCE [LARGE SCALE GENOMIC DNA]</scope>
    <source>
        <strain evidence="2 3">Hhs.015</strain>
    </source>
</reference>
<dbReference type="EMBL" id="NSDM01000010">
    <property type="protein sequence ID" value="MDQ2586724.1"/>
    <property type="molecule type" value="Genomic_DNA"/>
</dbReference>
<evidence type="ECO:0000256" key="1">
    <source>
        <dbReference type="SAM" id="MobiDB-lite"/>
    </source>
</evidence>
<dbReference type="Proteomes" id="UP001225605">
    <property type="component" value="Unassembled WGS sequence"/>
</dbReference>
<name>A0ABU0X642_9PSEU</name>
<comment type="caution">
    <text evidence="2">The sequence shown here is derived from an EMBL/GenBank/DDBJ whole genome shotgun (WGS) entry which is preliminary data.</text>
</comment>
<evidence type="ECO:0000313" key="3">
    <source>
        <dbReference type="Proteomes" id="UP001225605"/>
    </source>
</evidence>
<evidence type="ECO:0000313" key="2">
    <source>
        <dbReference type="EMBL" id="MDQ2586724.1"/>
    </source>
</evidence>
<feature type="region of interest" description="Disordered" evidence="1">
    <location>
        <begin position="1"/>
        <end position="112"/>
    </location>
</feature>